<evidence type="ECO:0000256" key="1">
    <source>
        <dbReference type="SAM" id="Phobius"/>
    </source>
</evidence>
<accession>D8MUT7</accession>
<gene>
    <name evidence="2" type="ordered locus">EbC_30630</name>
</gene>
<dbReference type="Proteomes" id="UP000008793">
    <property type="component" value="Chromosome"/>
</dbReference>
<evidence type="ECO:0000313" key="2">
    <source>
        <dbReference type="EMBL" id="CAX60594.1"/>
    </source>
</evidence>
<keyword evidence="1" id="KW-0812">Transmembrane</keyword>
<organism evidence="3">
    <name type="scientific">Erwinia billingiae (strain Eb661)</name>
    <dbReference type="NCBI Taxonomy" id="634500"/>
    <lineage>
        <taxon>Bacteria</taxon>
        <taxon>Pseudomonadati</taxon>
        <taxon>Pseudomonadota</taxon>
        <taxon>Gammaproteobacteria</taxon>
        <taxon>Enterobacterales</taxon>
        <taxon>Erwiniaceae</taxon>
        <taxon>Erwinia</taxon>
    </lineage>
</organism>
<dbReference type="KEGG" id="ebi:EbC_30630"/>
<keyword evidence="1" id="KW-0472">Membrane</keyword>
<feature type="transmembrane region" description="Helical" evidence="1">
    <location>
        <begin position="170"/>
        <end position="191"/>
    </location>
</feature>
<feature type="transmembrane region" description="Helical" evidence="1">
    <location>
        <begin position="91"/>
        <end position="108"/>
    </location>
</feature>
<dbReference type="AlphaFoldDB" id="D8MUT7"/>
<name>D8MUT7_ERWBE</name>
<sequence length="458" mass="51371">MLALKHRSLRRRRVIRLIFLLMGARALRPRWLLLAVMGLLLIALSVAIFIDMAGDGRLSVPLDTLAILLVVEGIVQLLSGWLIGTRVYLPALAKGIGFLFIAFLVFDVPWDNNLLASLLFGVAFLGDGLFRIASSLVLQGRRWRRGVLIGSIEIVLSLIVFSNWPFHHHITVPLCFALLLLMSGYSLLVMARNVWLLGENASVMSLPLFTAQGMRGQQSTDYIHPPFPHRPAVTPLNIHVWTPVGSSVVKDRRLVIDRYIAAVDQHGVISTGHAALEMGELYISHYPLQLIDRDSGNFRAVLRAGEENDVPGRFLPSLPEEIVAWCAPDRLIAFRIYNAEALKNYWQRYATDTTYNLTSRNCSTTVIHALDVAIEGVLGNRTLVGLRMLCDPNFWLLGLVRGRAEEMTWTPGLVHDYVLLLKRVIEPETSRAWHKRLGEAVALRRAVSKKLKSDNTQM</sequence>
<feature type="transmembrane region" description="Helical" evidence="1">
    <location>
        <begin position="114"/>
        <end position="134"/>
    </location>
</feature>
<feature type="transmembrane region" description="Helical" evidence="1">
    <location>
        <begin position="65"/>
        <end position="84"/>
    </location>
</feature>
<dbReference type="HOGENOM" id="CLU_031762_0_0_6"/>
<keyword evidence="1" id="KW-1133">Transmembrane helix</keyword>
<evidence type="ECO:0000313" key="3">
    <source>
        <dbReference type="Proteomes" id="UP000008793"/>
    </source>
</evidence>
<dbReference type="eggNOG" id="COG3247">
    <property type="taxonomic scope" value="Bacteria"/>
</dbReference>
<feature type="transmembrane region" description="Helical" evidence="1">
    <location>
        <begin position="146"/>
        <end position="164"/>
    </location>
</feature>
<reference evidence="2 3" key="1">
    <citation type="journal article" date="2010" name="BMC Genomics">
        <title>Genome comparison of the epiphytic bacteria Erwinia billingiae and E. tasmaniensis with the pear pathogen E. pyrifoliae.</title>
        <authorList>
            <person name="Kube M."/>
            <person name="Migdoll A.M."/>
            <person name="Gehring I."/>
            <person name="Heitmann K."/>
            <person name="Mayer Y."/>
            <person name="Kuhl H."/>
            <person name="Knaust F."/>
            <person name="Geider K."/>
            <person name="Reinhardt R."/>
        </authorList>
    </citation>
    <scope>NUCLEOTIDE SEQUENCE [LARGE SCALE GENOMIC DNA]</scope>
    <source>
        <strain evidence="2 3">Eb661</strain>
    </source>
</reference>
<protein>
    <submittedName>
        <fullName evidence="2">Conserved uncharacterized protein</fullName>
    </submittedName>
</protein>
<keyword evidence="3" id="KW-1185">Reference proteome</keyword>
<proteinExistence type="predicted"/>
<dbReference type="STRING" id="634500.EbC_30630"/>
<dbReference type="EMBL" id="FP236843">
    <property type="protein sequence ID" value="CAX60594.1"/>
    <property type="molecule type" value="Genomic_DNA"/>
</dbReference>